<dbReference type="GO" id="GO:0030677">
    <property type="term" value="C:ribonuclease P complex"/>
    <property type="evidence" value="ECO:0007669"/>
    <property type="project" value="TreeGrafter"/>
</dbReference>
<accession>A0A839EY92</accession>
<evidence type="ECO:0000313" key="10">
    <source>
        <dbReference type="Proteomes" id="UP000550401"/>
    </source>
</evidence>
<comment type="catalytic activity">
    <reaction evidence="7">
        <text>Endonucleolytic cleavage of RNA, removing 5'-extranucleotides from tRNA precursor.</text>
        <dbReference type="EC" id="3.1.26.5"/>
    </reaction>
</comment>
<sequence>MAPATFPRAARLLTPRDFARLRNASRRIGTRHLTAEVAVRDTGGARLGLAVSRRVSKSAVHRNRIKRIARDSFRRHRGTLPAVDILVIARGSADHEDNPSLHAEFVRLWQRIAALNAADATGTMRD</sequence>
<dbReference type="Pfam" id="PF00825">
    <property type="entry name" value="Ribonuclease_P"/>
    <property type="match status" value="1"/>
</dbReference>
<dbReference type="GO" id="GO:0001682">
    <property type="term" value="P:tRNA 5'-leader removal"/>
    <property type="evidence" value="ECO:0007669"/>
    <property type="project" value="UniProtKB-UniRule"/>
</dbReference>
<evidence type="ECO:0000256" key="7">
    <source>
        <dbReference type="HAMAP-Rule" id="MF_00227"/>
    </source>
</evidence>
<evidence type="ECO:0000256" key="5">
    <source>
        <dbReference type="ARBA" id="ARBA00022801"/>
    </source>
</evidence>
<keyword evidence="10" id="KW-1185">Reference proteome</keyword>
<gene>
    <name evidence="7" type="primary">rnpA</name>
    <name evidence="9" type="ORF">FHW12_001560</name>
</gene>
<keyword evidence="4 7" id="KW-0255">Endonuclease</keyword>
<dbReference type="InterPro" id="IPR020568">
    <property type="entry name" value="Ribosomal_Su5_D2-typ_SF"/>
</dbReference>
<dbReference type="Gene3D" id="3.30.230.10">
    <property type="match status" value="1"/>
</dbReference>
<keyword evidence="2 7" id="KW-0819">tRNA processing</keyword>
<evidence type="ECO:0000313" key="9">
    <source>
        <dbReference type="EMBL" id="MBA8887346.1"/>
    </source>
</evidence>
<dbReference type="GO" id="GO:0004526">
    <property type="term" value="F:ribonuclease P activity"/>
    <property type="evidence" value="ECO:0007669"/>
    <property type="project" value="UniProtKB-UniRule"/>
</dbReference>
<dbReference type="EMBL" id="JACGXL010000002">
    <property type="protein sequence ID" value="MBA8887346.1"/>
    <property type="molecule type" value="Genomic_DNA"/>
</dbReference>
<comment type="caution">
    <text evidence="9">The sequence shown here is derived from an EMBL/GenBank/DDBJ whole genome shotgun (WGS) entry which is preliminary data.</text>
</comment>
<protein>
    <recommendedName>
        <fullName evidence="7 8">Ribonuclease P protein component</fullName>
        <shortName evidence="7">RNase P protein</shortName>
        <shortName evidence="7">RNaseP protein</shortName>
        <ecNumber evidence="7 8">3.1.26.5</ecNumber>
    </recommendedName>
    <alternativeName>
        <fullName evidence="7">Protein C5</fullName>
    </alternativeName>
</protein>
<evidence type="ECO:0000256" key="6">
    <source>
        <dbReference type="ARBA" id="ARBA00022884"/>
    </source>
</evidence>
<keyword evidence="5 7" id="KW-0378">Hydrolase</keyword>
<reference evidence="9 10" key="1">
    <citation type="submission" date="2020-07" db="EMBL/GenBank/DDBJ databases">
        <title>Genomic Encyclopedia of Type Strains, Phase IV (KMG-V): Genome sequencing to study the core and pangenomes of soil and plant-associated prokaryotes.</title>
        <authorList>
            <person name="Whitman W."/>
        </authorList>
    </citation>
    <scope>NUCLEOTIDE SEQUENCE [LARGE SCALE GENOMIC DNA]</scope>
    <source>
        <strain evidence="9 10">RH2WT43</strain>
    </source>
</reference>
<evidence type="ECO:0000256" key="4">
    <source>
        <dbReference type="ARBA" id="ARBA00022759"/>
    </source>
</evidence>
<dbReference type="PANTHER" id="PTHR33992">
    <property type="entry name" value="RIBONUCLEASE P PROTEIN COMPONENT"/>
    <property type="match status" value="1"/>
</dbReference>
<dbReference type="GO" id="GO:0000049">
    <property type="term" value="F:tRNA binding"/>
    <property type="evidence" value="ECO:0007669"/>
    <property type="project" value="UniProtKB-UniRule"/>
</dbReference>
<dbReference type="EC" id="3.1.26.5" evidence="7 8"/>
<evidence type="ECO:0000256" key="2">
    <source>
        <dbReference type="ARBA" id="ARBA00022694"/>
    </source>
</evidence>
<dbReference type="NCBIfam" id="TIGR00188">
    <property type="entry name" value="rnpA"/>
    <property type="match status" value="1"/>
</dbReference>
<evidence type="ECO:0000256" key="3">
    <source>
        <dbReference type="ARBA" id="ARBA00022722"/>
    </source>
</evidence>
<dbReference type="SUPFAM" id="SSF54211">
    <property type="entry name" value="Ribosomal protein S5 domain 2-like"/>
    <property type="match status" value="1"/>
</dbReference>
<keyword evidence="3 7" id="KW-0540">Nuclease</keyword>
<keyword evidence="6 7" id="KW-0694">RNA-binding</keyword>
<comment type="function">
    <text evidence="1 7">RNaseP catalyzes the removal of the 5'-leader sequence from pre-tRNA to produce the mature 5'-terminus. It can also cleave other RNA substrates such as 4.5S RNA. The protein component plays an auxiliary but essential role in vivo by binding to the 5'-leader sequence and broadening the substrate specificity of the ribozyme.</text>
</comment>
<proteinExistence type="inferred from homology"/>
<dbReference type="Proteomes" id="UP000550401">
    <property type="component" value="Unassembled WGS sequence"/>
</dbReference>
<dbReference type="AlphaFoldDB" id="A0A839EY92"/>
<dbReference type="PROSITE" id="PS00648">
    <property type="entry name" value="RIBONUCLEASE_P"/>
    <property type="match status" value="1"/>
</dbReference>
<dbReference type="RefSeq" id="WP_182530426.1">
    <property type="nucleotide sequence ID" value="NZ_JACGXL010000002.1"/>
</dbReference>
<name>A0A839EY92_9GAMM</name>
<evidence type="ECO:0000256" key="1">
    <source>
        <dbReference type="ARBA" id="ARBA00002663"/>
    </source>
</evidence>
<dbReference type="HAMAP" id="MF_00227">
    <property type="entry name" value="RNase_P"/>
    <property type="match status" value="1"/>
</dbReference>
<comment type="similarity">
    <text evidence="7">Belongs to the RnpA family.</text>
</comment>
<organism evidence="9 10">
    <name type="scientific">Dokdonella fugitiva</name>
    <dbReference type="NCBI Taxonomy" id="328517"/>
    <lineage>
        <taxon>Bacteria</taxon>
        <taxon>Pseudomonadati</taxon>
        <taxon>Pseudomonadota</taxon>
        <taxon>Gammaproteobacteria</taxon>
        <taxon>Lysobacterales</taxon>
        <taxon>Rhodanobacteraceae</taxon>
        <taxon>Dokdonella</taxon>
    </lineage>
</organism>
<evidence type="ECO:0000256" key="8">
    <source>
        <dbReference type="NCBIfam" id="TIGR00188"/>
    </source>
</evidence>
<dbReference type="InterPro" id="IPR000100">
    <property type="entry name" value="RNase_P"/>
</dbReference>
<comment type="subunit">
    <text evidence="7">Consists of a catalytic RNA component (M1 or rnpB) and a protein subunit.</text>
</comment>
<dbReference type="GO" id="GO:0042781">
    <property type="term" value="F:3'-tRNA processing endoribonuclease activity"/>
    <property type="evidence" value="ECO:0007669"/>
    <property type="project" value="TreeGrafter"/>
</dbReference>
<dbReference type="InterPro" id="IPR014721">
    <property type="entry name" value="Ribsml_uS5_D2-typ_fold_subgr"/>
</dbReference>
<dbReference type="InterPro" id="IPR020539">
    <property type="entry name" value="RNase_P_CS"/>
</dbReference>
<dbReference type="PANTHER" id="PTHR33992:SF1">
    <property type="entry name" value="RIBONUCLEASE P PROTEIN COMPONENT"/>
    <property type="match status" value="1"/>
</dbReference>